<reference evidence="1" key="1">
    <citation type="submission" date="2018-11" db="EMBL/GenBank/DDBJ databases">
        <authorList>
            <consortium name="Genoscope - CEA"/>
            <person name="William W."/>
        </authorList>
    </citation>
    <scope>NUCLEOTIDE SEQUENCE</scope>
</reference>
<organism evidence="1">
    <name type="scientific">Brassica campestris</name>
    <name type="common">Field mustard</name>
    <dbReference type="NCBI Taxonomy" id="3711"/>
    <lineage>
        <taxon>Eukaryota</taxon>
        <taxon>Viridiplantae</taxon>
        <taxon>Streptophyta</taxon>
        <taxon>Embryophyta</taxon>
        <taxon>Tracheophyta</taxon>
        <taxon>Spermatophyta</taxon>
        <taxon>Magnoliopsida</taxon>
        <taxon>eudicotyledons</taxon>
        <taxon>Gunneridae</taxon>
        <taxon>Pentapetalae</taxon>
        <taxon>rosids</taxon>
        <taxon>malvids</taxon>
        <taxon>Brassicales</taxon>
        <taxon>Brassicaceae</taxon>
        <taxon>Brassiceae</taxon>
        <taxon>Brassica</taxon>
    </lineage>
</organism>
<evidence type="ECO:0000313" key="1">
    <source>
        <dbReference type="EMBL" id="VDC60897.1"/>
    </source>
</evidence>
<dbReference type="EMBL" id="LR031568">
    <property type="protein sequence ID" value="VDC60897.1"/>
    <property type="molecule type" value="Genomic_DNA"/>
</dbReference>
<name>A0A3P5Y0M3_BRACM</name>
<sequence>MKRPKSYPATDAKSTKKNNVMIKTVEVEKDIIVQIRNSYEPALPLEEDVYRKN</sequence>
<proteinExistence type="predicted"/>
<accession>A0A3P5Y0M3</accession>
<dbReference type="AlphaFoldDB" id="A0A3P5Y0M3"/>
<protein>
    <submittedName>
        <fullName evidence="1">Uncharacterized protein</fullName>
    </submittedName>
</protein>
<gene>
    <name evidence="1" type="ORF">BRAA09T38508Z</name>
</gene>